<keyword evidence="3" id="KW-1185">Reference proteome</keyword>
<gene>
    <name evidence="2" type="ORF">SGUI_2087</name>
</gene>
<organism evidence="2 3">
    <name type="scientific">Serinicoccus hydrothermalis</name>
    <dbReference type="NCBI Taxonomy" id="1758689"/>
    <lineage>
        <taxon>Bacteria</taxon>
        <taxon>Bacillati</taxon>
        <taxon>Actinomycetota</taxon>
        <taxon>Actinomycetes</taxon>
        <taxon>Micrococcales</taxon>
        <taxon>Ornithinimicrobiaceae</taxon>
        <taxon>Serinicoccus</taxon>
    </lineage>
</organism>
<sequence>MSDSPTSTAERPEGADAAERTAAIVLWVVVSAGLLYGVGETIARVTQLFG</sequence>
<evidence type="ECO:0000313" key="3">
    <source>
        <dbReference type="Proteomes" id="UP000092482"/>
    </source>
</evidence>
<evidence type="ECO:0000256" key="1">
    <source>
        <dbReference type="SAM" id="Phobius"/>
    </source>
</evidence>
<dbReference type="STRING" id="1758689.SGUI_2087"/>
<keyword evidence="1" id="KW-0812">Transmembrane</keyword>
<keyword evidence="1" id="KW-0472">Membrane</keyword>
<feature type="transmembrane region" description="Helical" evidence="1">
    <location>
        <begin position="20"/>
        <end position="38"/>
    </location>
</feature>
<dbReference type="AlphaFoldDB" id="A0A1B1NDH4"/>
<name>A0A1B1NDH4_9MICO</name>
<proteinExistence type="predicted"/>
<protein>
    <submittedName>
        <fullName evidence="2">Uncharacterized protein</fullName>
    </submittedName>
</protein>
<dbReference type="OrthoDB" id="4870169at2"/>
<dbReference type="EMBL" id="CP014989">
    <property type="protein sequence ID" value="ANS79483.1"/>
    <property type="molecule type" value="Genomic_DNA"/>
</dbReference>
<keyword evidence="1" id="KW-1133">Transmembrane helix</keyword>
<evidence type="ECO:0000313" key="2">
    <source>
        <dbReference type="EMBL" id="ANS79483.1"/>
    </source>
</evidence>
<dbReference type="KEGG" id="serj:SGUI_2087"/>
<accession>A0A1B1NDH4</accession>
<dbReference type="RefSeq" id="WP_157621807.1">
    <property type="nucleotide sequence ID" value="NZ_CP014989.1"/>
</dbReference>
<reference evidence="2 3" key="1">
    <citation type="submission" date="2016-03" db="EMBL/GenBank/DDBJ databases">
        <title>Shallow-sea hydrothermal system.</title>
        <authorList>
            <person name="Tang K."/>
        </authorList>
    </citation>
    <scope>NUCLEOTIDE SEQUENCE [LARGE SCALE GENOMIC DNA]</scope>
    <source>
        <strain evidence="2 3">JLT9</strain>
    </source>
</reference>
<dbReference type="Proteomes" id="UP000092482">
    <property type="component" value="Chromosome"/>
</dbReference>